<dbReference type="Proteomes" id="UP000314294">
    <property type="component" value="Unassembled WGS sequence"/>
</dbReference>
<evidence type="ECO:0000313" key="3">
    <source>
        <dbReference type="Proteomes" id="UP000314294"/>
    </source>
</evidence>
<evidence type="ECO:0000313" key="2">
    <source>
        <dbReference type="EMBL" id="TNN81913.1"/>
    </source>
</evidence>
<evidence type="ECO:0000256" key="1">
    <source>
        <dbReference type="SAM" id="MobiDB-lite"/>
    </source>
</evidence>
<dbReference type="EMBL" id="SRLO01000043">
    <property type="protein sequence ID" value="TNN81913.1"/>
    <property type="molecule type" value="Genomic_DNA"/>
</dbReference>
<feature type="compositionally biased region" description="Basic and acidic residues" evidence="1">
    <location>
        <begin position="133"/>
        <end position="143"/>
    </location>
</feature>
<keyword evidence="3" id="KW-1185">Reference proteome</keyword>
<proteinExistence type="predicted"/>
<sequence>MRWAQLKHRLWAQGKSRGSSNNSRQIGQLNQSRGDIQTPRSWQVTCMKKKETGPPSSPSSPSASLTQDSPRRERDTELCSQQTPPEQQPSARTALSGGKDHMDHAAASLQSLNHDGSQAATLLLWREHAKDWREPERLEKSHTDSTPTGQPAFTEDTSLRLLLLRWGALSGLNRVNTTPRSTHALPPFMPLRLFMCICPAPVASCKRPYCRTSCCTLSDVTSAACIQMQRGMYHNPQAELICTERSAIAPAPPYAMQLRPTQINRLLNNSHPCSAAQAKGITVKVNSVHCSINIELKRWPGDDEQEFTPRLL</sequence>
<feature type="compositionally biased region" description="Basic residues" evidence="1">
    <location>
        <begin position="1"/>
        <end position="10"/>
    </location>
</feature>
<comment type="caution">
    <text evidence="2">The sequence shown here is derived from an EMBL/GenBank/DDBJ whole genome shotgun (WGS) entry which is preliminary data.</text>
</comment>
<dbReference type="AlphaFoldDB" id="A0A4Z2IXD9"/>
<gene>
    <name evidence="2" type="ORF">EYF80_007821</name>
</gene>
<reference evidence="2 3" key="1">
    <citation type="submission" date="2019-03" db="EMBL/GenBank/DDBJ databases">
        <title>First draft genome of Liparis tanakae, snailfish: a comprehensive survey of snailfish specific genes.</title>
        <authorList>
            <person name="Kim W."/>
            <person name="Song I."/>
            <person name="Jeong J.-H."/>
            <person name="Kim D."/>
            <person name="Kim S."/>
            <person name="Ryu S."/>
            <person name="Song J.Y."/>
            <person name="Lee S.K."/>
        </authorList>
    </citation>
    <scope>NUCLEOTIDE SEQUENCE [LARGE SCALE GENOMIC DNA]</scope>
    <source>
        <tissue evidence="2">Muscle</tissue>
    </source>
</reference>
<feature type="region of interest" description="Disordered" evidence="1">
    <location>
        <begin position="133"/>
        <end position="153"/>
    </location>
</feature>
<feature type="compositionally biased region" description="Polar residues" evidence="1">
    <location>
        <begin position="78"/>
        <end position="93"/>
    </location>
</feature>
<feature type="compositionally biased region" description="Polar residues" evidence="1">
    <location>
        <begin position="16"/>
        <end position="44"/>
    </location>
</feature>
<name>A0A4Z2IXD9_9TELE</name>
<organism evidence="2 3">
    <name type="scientific">Liparis tanakae</name>
    <name type="common">Tanaka's snailfish</name>
    <dbReference type="NCBI Taxonomy" id="230148"/>
    <lineage>
        <taxon>Eukaryota</taxon>
        <taxon>Metazoa</taxon>
        <taxon>Chordata</taxon>
        <taxon>Craniata</taxon>
        <taxon>Vertebrata</taxon>
        <taxon>Euteleostomi</taxon>
        <taxon>Actinopterygii</taxon>
        <taxon>Neopterygii</taxon>
        <taxon>Teleostei</taxon>
        <taxon>Neoteleostei</taxon>
        <taxon>Acanthomorphata</taxon>
        <taxon>Eupercaria</taxon>
        <taxon>Perciformes</taxon>
        <taxon>Cottioidei</taxon>
        <taxon>Cottales</taxon>
        <taxon>Liparidae</taxon>
        <taxon>Liparis</taxon>
    </lineage>
</organism>
<accession>A0A4Z2IXD9</accession>
<protein>
    <submittedName>
        <fullName evidence="2">Uncharacterized protein</fullName>
    </submittedName>
</protein>
<feature type="region of interest" description="Disordered" evidence="1">
    <location>
        <begin position="1"/>
        <end position="100"/>
    </location>
</feature>